<name>A0A4V2UMZ1_9RHOB</name>
<dbReference type="InterPro" id="IPR027417">
    <property type="entry name" value="P-loop_NTPase"/>
</dbReference>
<proteinExistence type="predicted"/>
<dbReference type="SMART" id="SM00942">
    <property type="entry name" value="PriCT_1"/>
    <property type="match status" value="1"/>
</dbReference>
<dbReference type="EMBL" id="SLZU01000016">
    <property type="protein sequence ID" value="TCS60071.1"/>
    <property type="molecule type" value="Genomic_DNA"/>
</dbReference>
<dbReference type="InterPro" id="IPR015330">
    <property type="entry name" value="DNA_primase/pol_bifunc_N"/>
</dbReference>
<dbReference type="Pfam" id="PF08708">
    <property type="entry name" value="PriCT_1"/>
    <property type="match status" value="1"/>
</dbReference>
<dbReference type="Pfam" id="PF13481">
    <property type="entry name" value="AAA_25"/>
    <property type="match status" value="1"/>
</dbReference>
<accession>A0A4V2UMZ1</accession>
<dbReference type="Gene3D" id="3.40.50.300">
    <property type="entry name" value="P-loop containing nucleotide triphosphate hydrolases"/>
    <property type="match status" value="1"/>
</dbReference>
<sequence length="590" mass="64107">MPKAFRFEDDMKSSSATKAALAWARQGAKIIALHGIGENGACTCGKRQCSSPGKHPIADLFPKGQHSATSNAVKIRRAFKSYPNANLGVILPRGLIALDVDGPEGEETFDGLDLKPTLAVQTGRGAHHYYRASEALPKKKVPLVGIDIKDADSGYIVVPPSRHHSGKPYRWRRNRKTAARLPASFVRSLERKATRTACFENEAAFKAGGRNNELTKIAGSLRFRGLGETAIAAALRAINGAACSPPLDGDEVDRIAESVSKYEANHEEVFGWLDDVEESEPQFLAYPYIVKGAITVLDGNMGQGKSTFTCAIAAAVTTGEPPPFVDEIEQGTVLFMSAEDDPSRVLKPRLMKAGADVSKVRYQDEPFTLDERGLALVRRELTANTPALVIIDPIIAFMQEGANGNNATETMHFMIELDQLARDFDTAILIVRHLRKARADHAMHQGIGSISISARVRSGLILAPHPDDPRKRAIVHAKSNYSETGPAIVFEMESEGPRSHPKLVWDPCEPDLTAADILAPPEVERGRPPKARDTATAWLESVLRRGPTKKKILDGMAEANGITMATLRRAGDTLGIIKSKDGKESVWSLP</sequence>
<evidence type="ECO:0000313" key="3">
    <source>
        <dbReference type="EMBL" id="TCS60071.1"/>
    </source>
</evidence>
<dbReference type="InterPro" id="IPR014820">
    <property type="entry name" value="PriCT_1"/>
</dbReference>
<protein>
    <submittedName>
        <fullName evidence="3">RecA-family ATPase</fullName>
    </submittedName>
</protein>
<dbReference type="AlphaFoldDB" id="A0A4V2UMZ1"/>
<dbReference type="SUPFAM" id="SSF52540">
    <property type="entry name" value="P-loop containing nucleoside triphosphate hydrolases"/>
    <property type="match status" value="1"/>
</dbReference>
<evidence type="ECO:0000259" key="2">
    <source>
        <dbReference type="SMART" id="SM00943"/>
    </source>
</evidence>
<dbReference type="Proteomes" id="UP000295696">
    <property type="component" value="Unassembled WGS sequence"/>
</dbReference>
<comment type="caution">
    <text evidence="3">The sequence shown here is derived from an EMBL/GenBank/DDBJ whole genome shotgun (WGS) entry which is preliminary data.</text>
</comment>
<evidence type="ECO:0000259" key="1">
    <source>
        <dbReference type="SMART" id="SM00942"/>
    </source>
</evidence>
<feature type="domain" description="Primase C-terminal 1" evidence="1">
    <location>
        <begin position="200"/>
        <end position="265"/>
    </location>
</feature>
<dbReference type="CDD" id="cd04859">
    <property type="entry name" value="Prim_Pol"/>
    <property type="match status" value="1"/>
</dbReference>
<dbReference type="RefSeq" id="WP_165907576.1">
    <property type="nucleotide sequence ID" value="NZ_SLZU01000016.1"/>
</dbReference>
<dbReference type="SMART" id="SM00943">
    <property type="entry name" value="Prim-Pol"/>
    <property type="match status" value="1"/>
</dbReference>
<feature type="domain" description="DNA primase/polymerase bifunctional N-terminal" evidence="2">
    <location>
        <begin position="20"/>
        <end position="185"/>
    </location>
</feature>
<dbReference type="SUPFAM" id="SSF56747">
    <property type="entry name" value="Prim-pol domain"/>
    <property type="match status" value="1"/>
</dbReference>
<keyword evidence="4" id="KW-1185">Reference proteome</keyword>
<organism evidence="3 4">
    <name type="scientific">Primorskyibacter sedentarius</name>
    <dbReference type="NCBI Taxonomy" id="745311"/>
    <lineage>
        <taxon>Bacteria</taxon>
        <taxon>Pseudomonadati</taxon>
        <taxon>Pseudomonadota</taxon>
        <taxon>Alphaproteobacteria</taxon>
        <taxon>Rhodobacterales</taxon>
        <taxon>Roseobacteraceae</taxon>
        <taxon>Primorskyibacter</taxon>
    </lineage>
</organism>
<evidence type="ECO:0000313" key="4">
    <source>
        <dbReference type="Proteomes" id="UP000295696"/>
    </source>
</evidence>
<reference evidence="3 4" key="1">
    <citation type="submission" date="2019-03" db="EMBL/GenBank/DDBJ databases">
        <title>Genomic Encyclopedia of Type Strains, Phase IV (KMG-IV): sequencing the most valuable type-strain genomes for metagenomic binning, comparative biology and taxonomic classification.</title>
        <authorList>
            <person name="Goeker M."/>
        </authorList>
    </citation>
    <scope>NUCLEOTIDE SEQUENCE [LARGE SCALE GENOMIC DNA]</scope>
    <source>
        <strain evidence="3 4">DSM 104836</strain>
    </source>
</reference>
<gene>
    <name evidence="3" type="ORF">EDD52_11682</name>
</gene>
<dbReference type="Pfam" id="PF09250">
    <property type="entry name" value="Prim-Pol"/>
    <property type="match status" value="1"/>
</dbReference>